<protein>
    <recommendedName>
        <fullName evidence="4">Ferredoxin</fullName>
    </recommendedName>
</protein>
<dbReference type="Pfam" id="PF03692">
    <property type="entry name" value="CxxCxxCC"/>
    <property type="match status" value="1"/>
</dbReference>
<dbReference type="Proteomes" id="UP000283993">
    <property type="component" value="Unassembled WGS sequence"/>
</dbReference>
<dbReference type="InterPro" id="IPR005358">
    <property type="entry name" value="Puta_zinc/iron-chelating_dom"/>
</dbReference>
<dbReference type="AlphaFoldDB" id="A0A423PE98"/>
<keyword evidence="3" id="KW-1185">Reference proteome</keyword>
<evidence type="ECO:0000313" key="3">
    <source>
        <dbReference type="Proteomes" id="UP000283993"/>
    </source>
</evidence>
<comment type="caution">
    <text evidence="2">The sequence shown here is derived from an EMBL/GenBank/DDBJ whole genome shotgun (WGS) entry which is preliminary data.</text>
</comment>
<evidence type="ECO:0000256" key="1">
    <source>
        <dbReference type="SAM" id="MobiDB-lite"/>
    </source>
</evidence>
<feature type="region of interest" description="Disordered" evidence="1">
    <location>
        <begin position="124"/>
        <end position="143"/>
    </location>
</feature>
<reference evidence="2 3" key="1">
    <citation type="submission" date="2013-10" db="EMBL/GenBank/DDBJ databases">
        <title>Salinisphaera orenii MK-B5 Genome Sequencing.</title>
        <authorList>
            <person name="Lai Q."/>
            <person name="Li C."/>
            <person name="Shao Z."/>
        </authorList>
    </citation>
    <scope>NUCLEOTIDE SEQUENCE [LARGE SCALE GENOMIC DNA]</scope>
    <source>
        <strain evidence="2 3">MK-B5</strain>
    </source>
</reference>
<dbReference type="RefSeq" id="WP_123632416.1">
    <property type="nucleotide sequence ID" value="NZ_AYKH01000044.1"/>
</dbReference>
<sequence length="143" mass="15218">MHPCLSCGACCALYRVAFHWLEAAPEYGGRVPAALTEPLDGHRLVMKGTKHRPARCVALEADIGRHARCTIHADRPGVCREVAPSWEFGAVSPQCDRARLAHGMLALTPADWTRPVLPATAMTVHAGSNDDDPPPLPAAPAAA</sequence>
<name>A0A423PE98_9GAMM</name>
<evidence type="ECO:0000313" key="2">
    <source>
        <dbReference type="EMBL" id="ROO23971.1"/>
    </source>
</evidence>
<proteinExistence type="predicted"/>
<gene>
    <name evidence="2" type="ORF">SAOR_16185</name>
</gene>
<feature type="compositionally biased region" description="Pro residues" evidence="1">
    <location>
        <begin position="134"/>
        <end position="143"/>
    </location>
</feature>
<organism evidence="2 3">
    <name type="scientific">Salinisphaera orenii MK-B5</name>
    <dbReference type="NCBI Taxonomy" id="856730"/>
    <lineage>
        <taxon>Bacteria</taxon>
        <taxon>Pseudomonadati</taxon>
        <taxon>Pseudomonadota</taxon>
        <taxon>Gammaproteobacteria</taxon>
        <taxon>Salinisphaerales</taxon>
        <taxon>Salinisphaeraceae</taxon>
        <taxon>Salinisphaera</taxon>
    </lineage>
</organism>
<dbReference type="EMBL" id="AYKH01000044">
    <property type="protein sequence ID" value="ROO23971.1"/>
    <property type="molecule type" value="Genomic_DNA"/>
</dbReference>
<accession>A0A423PE98</accession>
<evidence type="ECO:0008006" key="4">
    <source>
        <dbReference type="Google" id="ProtNLM"/>
    </source>
</evidence>